<sequence length="82" mass="8948">MSSYFMTFITFVAEGLLLSIAWTGEGSMISIFTISVTVDRSAALPKSHSYYQYIVTTIVNMREGLNPARKVVSPKEALGPVG</sequence>
<proteinExistence type="predicted"/>
<comment type="caution">
    <text evidence="1">The sequence shown here is derived from an EMBL/GenBank/DDBJ whole genome shotgun (WGS) entry which is preliminary data.</text>
</comment>
<protein>
    <submittedName>
        <fullName evidence="1">Uncharacterized protein</fullName>
    </submittedName>
</protein>
<reference evidence="1" key="1">
    <citation type="journal article" date="2022" name="New Phytol.">
        <title>Evolutionary transition to the ectomycorrhizal habit in the genomes of a hyperdiverse lineage of mushroom-forming fungi.</title>
        <authorList>
            <person name="Looney B."/>
            <person name="Miyauchi S."/>
            <person name="Morin E."/>
            <person name="Drula E."/>
            <person name="Courty P.E."/>
            <person name="Kohler A."/>
            <person name="Kuo A."/>
            <person name="LaButti K."/>
            <person name="Pangilinan J."/>
            <person name="Lipzen A."/>
            <person name="Riley R."/>
            <person name="Andreopoulos W."/>
            <person name="He G."/>
            <person name="Johnson J."/>
            <person name="Nolan M."/>
            <person name="Tritt A."/>
            <person name="Barry K.W."/>
            <person name="Grigoriev I.V."/>
            <person name="Nagy L.G."/>
            <person name="Hibbett D."/>
            <person name="Henrissat B."/>
            <person name="Matheny P.B."/>
            <person name="Labbe J."/>
            <person name="Martin F.M."/>
        </authorList>
    </citation>
    <scope>NUCLEOTIDE SEQUENCE</scope>
    <source>
        <strain evidence="1">BPL690</strain>
    </source>
</reference>
<name>A0AAD4QNV1_9AGAM</name>
<evidence type="ECO:0000313" key="2">
    <source>
        <dbReference type="Proteomes" id="UP001203297"/>
    </source>
</evidence>
<gene>
    <name evidence="1" type="ORF">B0F90DRAFT_1716823</name>
</gene>
<dbReference type="EMBL" id="WTXG01000013">
    <property type="protein sequence ID" value="KAI0301678.1"/>
    <property type="molecule type" value="Genomic_DNA"/>
</dbReference>
<dbReference type="AlphaFoldDB" id="A0AAD4QNV1"/>
<keyword evidence="2" id="KW-1185">Reference proteome</keyword>
<accession>A0AAD4QNV1</accession>
<evidence type="ECO:0000313" key="1">
    <source>
        <dbReference type="EMBL" id="KAI0301678.1"/>
    </source>
</evidence>
<dbReference type="Proteomes" id="UP001203297">
    <property type="component" value="Unassembled WGS sequence"/>
</dbReference>
<organism evidence="1 2">
    <name type="scientific">Multifurca ochricompacta</name>
    <dbReference type="NCBI Taxonomy" id="376703"/>
    <lineage>
        <taxon>Eukaryota</taxon>
        <taxon>Fungi</taxon>
        <taxon>Dikarya</taxon>
        <taxon>Basidiomycota</taxon>
        <taxon>Agaricomycotina</taxon>
        <taxon>Agaricomycetes</taxon>
        <taxon>Russulales</taxon>
        <taxon>Russulaceae</taxon>
        <taxon>Multifurca</taxon>
    </lineage>
</organism>